<gene>
    <name evidence="1" type="ORF">WKI47_05275</name>
</gene>
<keyword evidence="2" id="KW-1185">Reference proteome</keyword>
<protein>
    <submittedName>
        <fullName evidence="1">Uncharacterized protein</fullName>
    </submittedName>
</protein>
<reference evidence="1" key="1">
    <citation type="submission" date="2024-03" db="EMBL/GenBank/DDBJ databases">
        <title>Whole genome sequecning of epiphytes from Marcgravia umbellata leaves.</title>
        <authorList>
            <person name="Kumar G."/>
            <person name="Savka M.A."/>
        </authorList>
    </citation>
    <scope>NUCLEOTIDE SEQUENCE</scope>
    <source>
        <strain evidence="1">RIT_BL5</strain>
    </source>
</reference>
<dbReference type="EMBL" id="JBBKAR010000016">
    <property type="protein sequence ID" value="MEJ8303327.1"/>
    <property type="molecule type" value="Genomic_DNA"/>
</dbReference>
<comment type="caution">
    <text evidence="1">The sequence shown here is derived from an EMBL/GenBank/DDBJ whole genome shotgun (WGS) entry which is preliminary data.</text>
</comment>
<evidence type="ECO:0000313" key="2">
    <source>
        <dbReference type="Proteomes" id="UP001380953"/>
    </source>
</evidence>
<name>A0ACC6P8V7_9BACL</name>
<dbReference type="Proteomes" id="UP001380953">
    <property type="component" value="Unassembled WGS sequence"/>
</dbReference>
<sequence>MNKTQIMKLHYAGPRRNVGFTFFAAKNGEPVAEFRRIFLYEIDAEFILARLRLKYPLPDPESGERVESFDPCWENPVPKAVWAAIAEELQSIRPRDEAEADFRNAFGQWLQEALEVGDYVTVSGNL</sequence>
<evidence type="ECO:0000313" key="1">
    <source>
        <dbReference type="EMBL" id="MEJ8303327.1"/>
    </source>
</evidence>
<proteinExistence type="predicted"/>
<accession>A0ACC6P8V7</accession>
<organism evidence="1 2">
    <name type="scientific">Saccharibacillus sacchari</name>
    <dbReference type="NCBI Taxonomy" id="456493"/>
    <lineage>
        <taxon>Bacteria</taxon>
        <taxon>Bacillati</taxon>
        <taxon>Bacillota</taxon>
        <taxon>Bacilli</taxon>
        <taxon>Bacillales</taxon>
        <taxon>Paenibacillaceae</taxon>
        <taxon>Saccharibacillus</taxon>
    </lineage>
</organism>